<reference evidence="1" key="1">
    <citation type="submission" date="2022-10" db="EMBL/GenBank/DDBJ databases">
        <title>Culturing micro-colonial fungi from biological soil crusts in the Mojave desert and describing Neophaeococcomyces mojavensis, and introducing the new genera and species Taxawa tesnikishii.</title>
        <authorList>
            <person name="Kurbessoian T."/>
            <person name="Stajich J.E."/>
        </authorList>
    </citation>
    <scope>NUCLEOTIDE SEQUENCE</scope>
    <source>
        <strain evidence="1">JES_112</strain>
    </source>
</reference>
<evidence type="ECO:0000313" key="1">
    <source>
        <dbReference type="EMBL" id="KAJ9655882.1"/>
    </source>
</evidence>
<organism evidence="1 2">
    <name type="scientific">Neophaeococcomyces mojaviensis</name>
    <dbReference type="NCBI Taxonomy" id="3383035"/>
    <lineage>
        <taxon>Eukaryota</taxon>
        <taxon>Fungi</taxon>
        <taxon>Dikarya</taxon>
        <taxon>Ascomycota</taxon>
        <taxon>Pezizomycotina</taxon>
        <taxon>Eurotiomycetes</taxon>
        <taxon>Chaetothyriomycetidae</taxon>
        <taxon>Chaetothyriales</taxon>
        <taxon>Chaetothyriales incertae sedis</taxon>
        <taxon>Neophaeococcomyces</taxon>
    </lineage>
</organism>
<sequence>MRGLSKAEAYKDECVYDKPPSLAYVRSLEDEIEQLTNQLKSCKTQAWISKTSHPEEKKILPATSPASSINSASRQSDHGRNGILPYRSPRPIKWETDISVDDRGSVSFHGSTSAVHEPPTLQQAAQISPDQALSPRSQQEEEQAKLDLRQNAQQQRQLEDFAIANTAPRVNLPKEVSEELLKFHWCWIHPLFIFVYRPAFTRGMTLVNSSQPNALDPPYFSETLLRVIHSHCARFLNHDIYQQHFDMRYTAAEFMQQTSQDARISLAMETLNSSSIPTIQALLQQSAREVVFARPSQGWLYGGMAFRMAFDMGIHLPSDKLQTFVKSLSNEDIEIRKRLFWSCYTWDKVLSLYLGRMPAFTPLTDEVPLTFLDDFTDTAPWQPYYGETPDAQAKALPPYPPTPGHIVSCFQQLSKLCIIINDLMQSIYSGEAAAKRVDDLESAEARAANEEPFMRISRSLQDWWIALPSHLRVSVEQMPKLAPPIHIMSLNLLYHTILILLHRPVVLATPSLQAQASAISYSTCLAATATIHDLLVLQANTFGLGQISYLNAYCAYMAATMAVLRFERELRPSEDYNITSRRIGLNYLLEVIARSANTMPGLERSNAIMRKRMKGVIDTHLRAHSALSPNSIVQQSASIAPSSDQMVLAQATAFQQISNPGIGHVYQPAQFIMRPPSTSDTPMLPPASTPQYPVTEPHTLSGQVPLPAFVDDFLPAFPGQQFPVGSDYSFGSNEFDPQARMALMGYNLDPHPRVNPGDIDWTLMDNMQIPGNAPNVKFS</sequence>
<name>A0ACC3A5Y1_9EURO</name>
<proteinExistence type="predicted"/>
<evidence type="ECO:0000313" key="2">
    <source>
        <dbReference type="Proteomes" id="UP001172386"/>
    </source>
</evidence>
<comment type="caution">
    <text evidence="1">The sequence shown here is derived from an EMBL/GenBank/DDBJ whole genome shotgun (WGS) entry which is preliminary data.</text>
</comment>
<protein>
    <submittedName>
        <fullName evidence="1">Uncharacterized protein</fullName>
    </submittedName>
</protein>
<dbReference type="Proteomes" id="UP001172386">
    <property type="component" value="Unassembled WGS sequence"/>
</dbReference>
<gene>
    <name evidence="1" type="ORF">H2198_005323</name>
</gene>
<keyword evidence="2" id="KW-1185">Reference proteome</keyword>
<dbReference type="EMBL" id="JAPDRQ010000087">
    <property type="protein sequence ID" value="KAJ9655882.1"/>
    <property type="molecule type" value="Genomic_DNA"/>
</dbReference>
<accession>A0ACC3A5Y1</accession>